<dbReference type="Gene3D" id="4.10.1000.10">
    <property type="entry name" value="Zinc finger, CCCH-type"/>
    <property type="match status" value="1"/>
</dbReference>
<dbReference type="Gene3D" id="3.30.40.10">
    <property type="entry name" value="Zinc/RING finger domain, C3HC4 (zinc finger)"/>
    <property type="match status" value="1"/>
</dbReference>
<dbReference type="OrthoDB" id="1431934at2759"/>
<dbReference type="EC" id="2.3.2.31" evidence="2"/>
<evidence type="ECO:0000313" key="15">
    <source>
        <dbReference type="EMBL" id="PPR00248.1"/>
    </source>
</evidence>
<feature type="domain" description="RING-type" evidence="12">
    <location>
        <begin position="684"/>
        <end position="725"/>
    </location>
</feature>
<feature type="compositionally biased region" description="Polar residues" evidence="11">
    <location>
        <begin position="58"/>
        <end position="72"/>
    </location>
</feature>
<protein>
    <recommendedName>
        <fullName evidence="2">RBR-type E3 ubiquitin transferase</fullName>
        <ecNumber evidence="2">2.3.2.31</ecNumber>
    </recommendedName>
</protein>
<dbReference type="PROSITE" id="PS51873">
    <property type="entry name" value="TRIAD"/>
    <property type="match status" value="1"/>
</dbReference>
<keyword evidence="4 9" id="KW-0479">Metal-binding</keyword>
<sequence length="1030" mass="116360">MATIANQQSQDQRNTCRFWLQGRCRYGSSCRDAHINRGQGNLNEASVNVRSPIHNKHPNTSNNGRQGRGQRSNKVRGDLGKGKQPARKSALQDNIRDEAKGNSSVTVGPTNSDEEETPKAHSPRHADDPLLQSSSQGEDMKHRAERTQERLEKEKRENERIQAILLEERQREAGTIQQFFVSESSLITCGAGLEIQHVIPGFELCQITIRNLPEDAKPSEIEDIFLQQGIPKSQFYVISLKNGMQNKSTKESMILIGAEHGEVITAGLEGNEFRDSLLSLEVSQNTNLHANIMGSRSSKSTSLTVGWYEPSTAIRATYASSAVAIARQRFMDQKIFRGRRIKAILEGRREGTRHRIGHSQCSVKLLNFPANTPLDDDLTEFTGTSALNVLFSGGAAFWDPRGILVEHIRFRNGIRMDTLRDIPLDAVRGEKKIEVQFDTWENAKTVHDSLDKKKISNIIFRPWLPQPLQYEIRIPKEQYEAQKTSWDELSEKKDGNDAVVRVRAPPHNAHVFIRAEGENKKDVGALKVRVESLASGRKLDSQTHWHSSFASIQARKLFDRVKRETGVLVRNDFKTQCLKVYGDATKLDEAADILKQEADNLRDEEVSIHIEPWMVRFFLNKGLEELKELLGEDQVRLNIASHKVVVKGGDEATQQVRRLVQEARLKGRAASASTGTGGDGDAACAVCTDTASHPELLICGHTYCKACLKHFIVSAVDGASFPVTCVGDGNTCNRPISIPIIRRFLTKQAFDALVETVFRVYMEKNNQEFKYCTTADCKQIYRHGGEQDVQCPSCLATFCPKCDEPHEDMSCEQWKAHKDPDGEHEGLGSLGYKKCPNCKVWVDRTEGCNHMTCVKCTTHFCWLCLVSYPTGPEVYAHMTAMHGGFYGDGPPQGGGGVAQAVAAPRVADPFGAVNYAQQREELLRIERERAFRERVGVQQELDQARRLREEAERRRGINQQPAAYNYFDQIMIRQRLAQEERLQQERNRLRELQRVAEQRRVDEERIRILRLQREAEQRQREEGGGWCIVM</sequence>
<dbReference type="PROSITE" id="PS50103">
    <property type="entry name" value="ZF_C3H1"/>
    <property type="match status" value="1"/>
</dbReference>
<feature type="zinc finger region" description="C3H1-type" evidence="9">
    <location>
        <begin position="10"/>
        <end position="37"/>
    </location>
</feature>
<dbReference type="GO" id="GO:0008270">
    <property type="term" value="F:zinc ion binding"/>
    <property type="evidence" value="ECO:0007669"/>
    <property type="project" value="UniProtKB-KW"/>
</dbReference>
<dbReference type="CDD" id="cd22585">
    <property type="entry name" value="Rcat_RBR_DEAH12-like"/>
    <property type="match status" value="1"/>
</dbReference>
<dbReference type="SUPFAM" id="SSF57850">
    <property type="entry name" value="RING/U-box"/>
    <property type="match status" value="3"/>
</dbReference>
<keyword evidence="8 9" id="KW-0862">Zinc</keyword>
<keyword evidence="5" id="KW-0677">Repeat</keyword>
<keyword evidence="16" id="KW-1185">Reference proteome</keyword>
<dbReference type="EMBL" id="NHTK01001322">
    <property type="protein sequence ID" value="PPR00248.1"/>
    <property type="molecule type" value="Genomic_DNA"/>
</dbReference>
<dbReference type="InterPro" id="IPR044066">
    <property type="entry name" value="TRIAD_supradom"/>
</dbReference>
<evidence type="ECO:0000259" key="14">
    <source>
        <dbReference type="PROSITE" id="PS51873"/>
    </source>
</evidence>
<evidence type="ECO:0000256" key="5">
    <source>
        <dbReference type="ARBA" id="ARBA00022737"/>
    </source>
</evidence>
<dbReference type="InterPro" id="IPR031127">
    <property type="entry name" value="E3_UB_ligase_RBR"/>
</dbReference>
<feature type="compositionally biased region" description="Basic and acidic residues" evidence="11">
    <location>
        <begin position="138"/>
        <end position="156"/>
    </location>
</feature>
<dbReference type="SMART" id="SM00647">
    <property type="entry name" value="IBR"/>
    <property type="match status" value="2"/>
</dbReference>
<evidence type="ECO:0000259" key="12">
    <source>
        <dbReference type="PROSITE" id="PS50089"/>
    </source>
</evidence>
<dbReference type="InterPro" id="IPR002867">
    <property type="entry name" value="IBR_dom"/>
</dbReference>
<evidence type="ECO:0000313" key="16">
    <source>
        <dbReference type="Proteomes" id="UP000284842"/>
    </source>
</evidence>
<comment type="caution">
    <text evidence="15">The sequence shown here is derived from an EMBL/GenBank/DDBJ whole genome shotgun (WGS) entry which is preliminary data.</text>
</comment>
<gene>
    <name evidence="15" type="ORF">CVT24_005016</name>
</gene>
<keyword evidence="6 9" id="KW-0863">Zinc-finger</keyword>
<dbReference type="CDD" id="cd20335">
    <property type="entry name" value="BRcat_RBR"/>
    <property type="match status" value="1"/>
</dbReference>
<dbReference type="Pfam" id="PF00097">
    <property type="entry name" value="zf-C3HC4"/>
    <property type="match status" value="1"/>
</dbReference>
<reference evidence="15 16" key="1">
    <citation type="journal article" date="2018" name="Evol. Lett.">
        <title>Horizontal gene cluster transfer increased hallucinogenic mushroom diversity.</title>
        <authorList>
            <person name="Reynolds H.T."/>
            <person name="Vijayakumar V."/>
            <person name="Gluck-Thaler E."/>
            <person name="Korotkin H.B."/>
            <person name="Matheny P.B."/>
            <person name="Slot J.C."/>
        </authorList>
    </citation>
    <scope>NUCLEOTIDE SEQUENCE [LARGE SCALE GENOMIC DNA]</scope>
    <source>
        <strain evidence="15 16">2629</strain>
    </source>
</reference>
<dbReference type="Pfam" id="PF01485">
    <property type="entry name" value="IBR"/>
    <property type="match status" value="1"/>
</dbReference>
<keyword evidence="10" id="KW-0175">Coiled coil</keyword>
<organism evidence="15 16">
    <name type="scientific">Panaeolus cyanescens</name>
    <dbReference type="NCBI Taxonomy" id="181874"/>
    <lineage>
        <taxon>Eukaryota</taxon>
        <taxon>Fungi</taxon>
        <taxon>Dikarya</taxon>
        <taxon>Basidiomycota</taxon>
        <taxon>Agaricomycotina</taxon>
        <taxon>Agaricomycetes</taxon>
        <taxon>Agaricomycetidae</taxon>
        <taxon>Agaricales</taxon>
        <taxon>Agaricineae</taxon>
        <taxon>Galeropsidaceae</taxon>
        <taxon>Panaeolus</taxon>
    </lineage>
</organism>
<dbReference type="GO" id="GO:0016567">
    <property type="term" value="P:protein ubiquitination"/>
    <property type="evidence" value="ECO:0007669"/>
    <property type="project" value="InterPro"/>
</dbReference>
<keyword evidence="3" id="KW-0808">Transferase</keyword>
<dbReference type="InterPro" id="IPR017907">
    <property type="entry name" value="Znf_RING_CS"/>
</dbReference>
<dbReference type="InterPro" id="IPR001841">
    <property type="entry name" value="Znf_RING"/>
</dbReference>
<comment type="catalytic activity">
    <reaction evidence="1">
        <text>[E2 ubiquitin-conjugating enzyme]-S-ubiquitinyl-L-cysteine + [acceptor protein]-L-lysine = [E2 ubiquitin-conjugating enzyme]-L-cysteine + [acceptor protein]-N(6)-ubiquitinyl-L-lysine.</text>
        <dbReference type="EC" id="2.3.2.31"/>
    </reaction>
</comment>
<dbReference type="PANTHER" id="PTHR11685">
    <property type="entry name" value="RBR FAMILY RING FINGER AND IBR DOMAIN-CONTAINING"/>
    <property type="match status" value="1"/>
</dbReference>
<dbReference type="SMART" id="SM00356">
    <property type="entry name" value="ZnF_C3H1"/>
    <property type="match status" value="1"/>
</dbReference>
<dbReference type="InterPro" id="IPR013083">
    <property type="entry name" value="Znf_RING/FYVE/PHD"/>
</dbReference>
<feature type="coiled-coil region" evidence="10">
    <location>
        <begin position="927"/>
        <end position="1021"/>
    </location>
</feature>
<feature type="domain" description="C3H1-type" evidence="13">
    <location>
        <begin position="10"/>
        <end position="37"/>
    </location>
</feature>
<name>A0A409YB70_9AGAR</name>
<dbReference type="Proteomes" id="UP000284842">
    <property type="component" value="Unassembled WGS sequence"/>
</dbReference>
<feature type="compositionally biased region" description="Polar residues" evidence="11">
    <location>
        <begin position="101"/>
        <end position="111"/>
    </location>
</feature>
<dbReference type="STRING" id="181874.A0A409YB70"/>
<evidence type="ECO:0000256" key="8">
    <source>
        <dbReference type="ARBA" id="ARBA00022833"/>
    </source>
</evidence>
<dbReference type="Gene3D" id="1.20.120.1750">
    <property type="match status" value="1"/>
</dbReference>
<evidence type="ECO:0000256" key="10">
    <source>
        <dbReference type="SAM" id="Coils"/>
    </source>
</evidence>
<dbReference type="PROSITE" id="PS50089">
    <property type="entry name" value="ZF_RING_2"/>
    <property type="match status" value="1"/>
</dbReference>
<accession>A0A409YB70</accession>
<evidence type="ECO:0000256" key="4">
    <source>
        <dbReference type="ARBA" id="ARBA00022723"/>
    </source>
</evidence>
<keyword evidence="7" id="KW-0833">Ubl conjugation pathway</keyword>
<dbReference type="AlphaFoldDB" id="A0A409YB70"/>
<dbReference type="InterPro" id="IPR018957">
    <property type="entry name" value="Znf_C3HC4_RING-type"/>
</dbReference>
<evidence type="ECO:0000256" key="9">
    <source>
        <dbReference type="PROSITE-ProRule" id="PRU00723"/>
    </source>
</evidence>
<dbReference type="GO" id="GO:0061630">
    <property type="term" value="F:ubiquitin protein ligase activity"/>
    <property type="evidence" value="ECO:0007669"/>
    <property type="project" value="UniProtKB-EC"/>
</dbReference>
<dbReference type="InParanoid" id="A0A409YB70"/>
<evidence type="ECO:0000256" key="7">
    <source>
        <dbReference type="ARBA" id="ARBA00022786"/>
    </source>
</evidence>
<feature type="region of interest" description="Disordered" evidence="11">
    <location>
        <begin position="51"/>
        <end position="156"/>
    </location>
</feature>
<dbReference type="PROSITE" id="PS00518">
    <property type="entry name" value="ZF_RING_1"/>
    <property type="match status" value="1"/>
</dbReference>
<evidence type="ECO:0000256" key="11">
    <source>
        <dbReference type="SAM" id="MobiDB-lite"/>
    </source>
</evidence>
<dbReference type="Pfam" id="PF00642">
    <property type="entry name" value="zf-CCCH"/>
    <property type="match status" value="1"/>
</dbReference>
<feature type="domain" description="RING-type" evidence="14">
    <location>
        <begin position="680"/>
        <end position="888"/>
    </location>
</feature>
<evidence type="ECO:0000256" key="2">
    <source>
        <dbReference type="ARBA" id="ARBA00012251"/>
    </source>
</evidence>
<proteinExistence type="predicted"/>
<evidence type="ECO:0000256" key="1">
    <source>
        <dbReference type="ARBA" id="ARBA00001798"/>
    </source>
</evidence>
<evidence type="ECO:0000256" key="3">
    <source>
        <dbReference type="ARBA" id="ARBA00022679"/>
    </source>
</evidence>
<dbReference type="Pfam" id="PF22191">
    <property type="entry name" value="IBR_1"/>
    <property type="match status" value="1"/>
</dbReference>
<evidence type="ECO:0000259" key="13">
    <source>
        <dbReference type="PROSITE" id="PS50103"/>
    </source>
</evidence>
<evidence type="ECO:0000256" key="6">
    <source>
        <dbReference type="ARBA" id="ARBA00022771"/>
    </source>
</evidence>
<dbReference type="InterPro" id="IPR000571">
    <property type="entry name" value="Znf_CCCH"/>
</dbReference>